<dbReference type="Pfam" id="PF13304">
    <property type="entry name" value="AAA_21"/>
    <property type="match status" value="1"/>
</dbReference>
<dbReference type="Proteomes" id="UP000199705">
    <property type="component" value="Unassembled WGS sequence"/>
</dbReference>
<dbReference type="GO" id="GO:0016887">
    <property type="term" value="F:ATP hydrolysis activity"/>
    <property type="evidence" value="ECO:0007669"/>
    <property type="project" value="InterPro"/>
</dbReference>
<sequence length="396" mass="46255">MPTNNEERPRVYLNKVHLKGYKSIEDVTIDFQKGLNILIGKNGAGKSNFLEMINLAIGFKRNVKLPFRSSRLEYKSIDDHNFAVELEREVPAKTEEGYLVDGTGVLETFSFDNDILFDNSKNESIRFYYGGKRIYYRNVPHLLYQLGYSFYNNLYLKFDLPTELGCIESPGVINIVEVDKDYWEWEFPKTLRFLDDVFFAFELQYGTDNTSLREITSLDITEKLKINDNIIYNLKLFTPIEDVRVNNNINIYHLESTVVVENVKLDFKINGNWLPWSQLSDGTRRLFYIVSEITNTQALVLLEEPELGVHPHQFHLLMNFLKEQSEHKQIIISTHAPKALDHLNLDELNSIVLVNYDQKNGTQLRHLTDDEQAKAQEYAKEVGYVSDYWMYSDLEE</sequence>
<keyword evidence="3" id="KW-1185">Reference proteome</keyword>
<dbReference type="GO" id="GO:0005524">
    <property type="term" value="F:ATP binding"/>
    <property type="evidence" value="ECO:0007669"/>
    <property type="project" value="InterPro"/>
</dbReference>
<dbReference type="InterPro" id="IPR014555">
    <property type="entry name" value="RecF-like"/>
</dbReference>
<evidence type="ECO:0000259" key="1">
    <source>
        <dbReference type="Pfam" id="PF13304"/>
    </source>
</evidence>
<reference evidence="3" key="1">
    <citation type="submission" date="2016-10" db="EMBL/GenBank/DDBJ databases">
        <authorList>
            <person name="Varghese N."/>
            <person name="Submissions S."/>
        </authorList>
    </citation>
    <scope>NUCLEOTIDE SEQUENCE [LARGE SCALE GENOMIC DNA]</scope>
    <source>
        <strain evidence="3">Gh-67</strain>
    </source>
</reference>
<dbReference type="PIRSF" id="PIRSF029347">
    <property type="entry name" value="RecF"/>
    <property type="match status" value="1"/>
</dbReference>
<proteinExistence type="predicted"/>
<dbReference type="AlphaFoldDB" id="A0A1G8IKL7"/>
<feature type="domain" description="ATPase AAA-type core" evidence="1">
    <location>
        <begin position="35"/>
        <end position="341"/>
    </location>
</feature>
<dbReference type="EMBL" id="FNCG01000017">
    <property type="protein sequence ID" value="SDI19455.1"/>
    <property type="molecule type" value="Genomic_DNA"/>
</dbReference>
<organism evidence="2 3">
    <name type="scientific">Mucilaginibacter gossypii</name>
    <dbReference type="NCBI Taxonomy" id="551996"/>
    <lineage>
        <taxon>Bacteria</taxon>
        <taxon>Pseudomonadati</taxon>
        <taxon>Bacteroidota</taxon>
        <taxon>Sphingobacteriia</taxon>
        <taxon>Sphingobacteriales</taxon>
        <taxon>Sphingobacteriaceae</taxon>
        <taxon>Mucilaginibacter</taxon>
    </lineage>
</organism>
<gene>
    <name evidence="2" type="ORF">SAMN05192573_11732</name>
</gene>
<dbReference type="PANTHER" id="PTHR32182:SF22">
    <property type="entry name" value="ATP-DEPENDENT ENDONUCLEASE, OLD FAMILY-RELATED"/>
    <property type="match status" value="1"/>
</dbReference>
<evidence type="ECO:0000313" key="3">
    <source>
        <dbReference type="Proteomes" id="UP000199705"/>
    </source>
</evidence>
<accession>A0A1G8IKL7</accession>
<protein>
    <submittedName>
        <fullName evidence="2">AAA domain-containing protein, putative AbiEii toxin, Type IV TA system</fullName>
    </submittedName>
</protein>
<dbReference type="InterPro" id="IPR003959">
    <property type="entry name" value="ATPase_AAA_core"/>
</dbReference>
<dbReference type="GO" id="GO:0006302">
    <property type="term" value="P:double-strand break repair"/>
    <property type="evidence" value="ECO:0007669"/>
    <property type="project" value="TreeGrafter"/>
</dbReference>
<dbReference type="GO" id="GO:0000731">
    <property type="term" value="P:DNA synthesis involved in DNA repair"/>
    <property type="evidence" value="ECO:0007669"/>
    <property type="project" value="TreeGrafter"/>
</dbReference>
<dbReference type="Gene3D" id="3.40.50.300">
    <property type="entry name" value="P-loop containing nucleotide triphosphate hydrolases"/>
    <property type="match status" value="2"/>
</dbReference>
<dbReference type="RefSeq" id="WP_091173752.1">
    <property type="nucleotide sequence ID" value="NZ_FNCG01000017.1"/>
</dbReference>
<dbReference type="InterPro" id="IPR027417">
    <property type="entry name" value="P-loop_NTPase"/>
</dbReference>
<dbReference type="SUPFAM" id="SSF52540">
    <property type="entry name" value="P-loop containing nucleoside triphosphate hydrolases"/>
    <property type="match status" value="1"/>
</dbReference>
<dbReference type="STRING" id="551996.SAMN05192573_11732"/>
<dbReference type="PANTHER" id="PTHR32182">
    <property type="entry name" value="DNA REPLICATION AND REPAIR PROTEIN RECF"/>
    <property type="match status" value="1"/>
</dbReference>
<name>A0A1G8IKL7_9SPHI</name>
<evidence type="ECO:0000313" key="2">
    <source>
        <dbReference type="EMBL" id="SDI19455.1"/>
    </source>
</evidence>